<evidence type="ECO:0000256" key="1">
    <source>
        <dbReference type="SAM" id="MobiDB-lite"/>
    </source>
</evidence>
<feature type="region of interest" description="Disordered" evidence="1">
    <location>
        <begin position="1"/>
        <end position="42"/>
    </location>
</feature>
<dbReference type="EMBL" id="VXIT01000002">
    <property type="protein sequence ID" value="KAA6414950.1"/>
    <property type="molecule type" value="Genomic_DNA"/>
</dbReference>
<sequence length="126" mass="12924">MTSGGAAPPPPPPHNNKGNLPADKVVLPSADDEEEKGKGNEDLAEMLEDVEAGANPGALLRAVVGAIIELQEAAHHTTVPPTDYLDEGDSGAEEEGEEEGGKAAVVEAEEDEVMAAVVEGEEEAAM</sequence>
<dbReference type="Proteomes" id="UP000324767">
    <property type="component" value="Unassembled WGS sequence"/>
</dbReference>
<feature type="region of interest" description="Disordered" evidence="1">
    <location>
        <begin position="72"/>
        <end position="103"/>
    </location>
</feature>
<evidence type="ECO:0000313" key="2">
    <source>
        <dbReference type="EMBL" id="KAA6414950.1"/>
    </source>
</evidence>
<feature type="compositionally biased region" description="Acidic residues" evidence="1">
    <location>
        <begin position="84"/>
        <end position="98"/>
    </location>
</feature>
<evidence type="ECO:0000313" key="3">
    <source>
        <dbReference type="Proteomes" id="UP000324767"/>
    </source>
</evidence>
<comment type="caution">
    <text evidence="2">The sequence shown here is derived from an EMBL/GenBank/DDBJ whole genome shotgun (WGS) entry which is preliminary data.</text>
</comment>
<reference evidence="2 3" key="1">
    <citation type="submission" date="2019-09" db="EMBL/GenBank/DDBJ databases">
        <title>The hologenome of the rock-dwelling lichen Lasallia pustulata.</title>
        <authorList>
            <person name="Greshake Tzovaras B."/>
            <person name="Segers F."/>
            <person name="Bicker A."/>
            <person name="Dal Grande F."/>
            <person name="Otte J."/>
            <person name="Hankeln T."/>
            <person name="Schmitt I."/>
            <person name="Ebersberger I."/>
        </authorList>
    </citation>
    <scope>NUCLEOTIDE SEQUENCE [LARGE SCALE GENOMIC DNA]</scope>
    <source>
        <strain evidence="2">A1-1</strain>
    </source>
</reference>
<protein>
    <submittedName>
        <fullName evidence="2">Uncharacterized protein</fullName>
    </submittedName>
</protein>
<accession>A0A5M8Q152</accession>
<name>A0A5M8Q152_9LECA</name>
<gene>
    <name evidence="2" type="ORF">FRX48_01701</name>
</gene>
<dbReference type="AlphaFoldDB" id="A0A5M8Q152"/>
<organism evidence="2 3">
    <name type="scientific">Lasallia pustulata</name>
    <dbReference type="NCBI Taxonomy" id="136370"/>
    <lineage>
        <taxon>Eukaryota</taxon>
        <taxon>Fungi</taxon>
        <taxon>Dikarya</taxon>
        <taxon>Ascomycota</taxon>
        <taxon>Pezizomycotina</taxon>
        <taxon>Lecanoromycetes</taxon>
        <taxon>OSLEUM clade</taxon>
        <taxon>Umbilicariomycetidae</taxon>
        <taxon>Umbilicariales</taxon>
        <taxon>Umbilicariaceae</taxon>
        <taxon>Lasallia</taxon>
    </lineage>
</organism>
<proteinExistence type="predicted"/>